<dbReference type="Gene3D" id="3.40.50.12090">
    <property type="match status" value="2"/>
</dbReference>
<dbReference type="PANTHER" id="PTHR30032">
    <property type="entry name" value="N-ACETYLMURAMOYL-L-ALANINE AMIDASE-RELATED"/>
    <property type="match status" value="1"/>
</dbReference>
<dbReference type="SUPFAM" id="SSF48239">
    <property type="entry name" value="Terpenoid cyclases/Protein prenyltransferases"/>
    <property type="match status" value="1"/>
</dbReference>
<dbReference type="EC" id="3.5.1.28" evidence="2"/>
<reference evidence="2 3" key="1">
    <citation type="journal article" date="2015" name="Biotechnol. Bioeng.">
        <title>Genome sequence and phenotypic characterization of Caulobacter segnis.</title>
        <authorList>
            <person name="Patel S."/>
            <person name="Fletcher B."/>
            <person name="Scott D.C."/>
            <person name="Ely B."/>
        </authorList>
    </citation>
    <scope>NUCLEOTIDE SEQUENCE [LARGE SCALE GENOMIC DNA]</scope>
    <source>
        <strain evidence="2 3">ERI-2</strain>
    </source>
</reference>
<dbReference type="PATRIC" id="fig|1538.10.peg.650"/>
<dbReference type="Proteomes" id="UP000077407">
    <property type="component" value="Unassembled WGS sequence"/>
</dbReference>
<dbReference type="CDD" id="cd00688">
    <property type="entry name" value="ISOPREN_C2_like"/>
    <property type="match status" value="1"/>
</dbReference>
<dbReference type="Pfam" id="PF04122">
    <property type="entry name" value="CW_binding_2"/>
    <property type="match status" value="3"/>
</dbReference>
<dbReference type="Gene3D" id="1.50.10.20">
    <property type="match status" value="1"/>
</dbReference>
<protein>
    <submittedName>
        <fullName evidence="2">N-acetylmuramoyl-L-alanine amidase LytC</fullName>
        <ecNumber evidence="2">3.5.1.28</ecNumber>
    </submittedName>
</protein>
<evidence type="ECO:0000313" key="2">
    <source>
        <dbReference type="EMBL" id="OAA92081.1"/>
    </source>
</evidence>
<dbReference type="GO" id="GO:0008745">
    <property type="term" value="F:N-acetylmuramoyl-L-alanine amidase activity"/>
    <property type="evidence" value="ECO:0007669"/>
    <property type="project" value="UniProtKB-EC"/>
</dbReference>
<evidence type="ECO:0000256" key="1">
    <source>
        <dbReference type="SAM" id="SignalP"/>
    </source>
</evidence>
<comment type="caution">
    <text evidence="2">The sequence shown here is derived from an EMBL/GenBank/DDBJ whole genome shotgun (WGS) entry which is preliminary data.</text>
</comment>
<proteinExistence type="predicted"/>
<dbReference type="PANTHER" id="PTHR30032:SF8">
    <property type="entry name" value="GERMINATION-SPECIFIC N-ACETYLMURAMOYL-L-ALANINE AMIDASE"/>
    <property type="match status" value="1"/>
</dbReference>
<dbReference type="OrthoDB" id="411361at2"/>
<gene>
    <name evidence="2" type="primary">lytC_3</name>
    <name evidence="2" type="ORF">WY13_00168</name>
</gene>
<keyword evidence="2" id="KW-0378">Hydrolase</keyword>
<dbReference type="InterPro" id="IPR051922">
    <property type="entry name" value="Bact_Sporulation_Assoc"/>
</dbReference>
<sequence length="629" mass="66483">MKKNMNKFIVFLCTLGITISGLEANVNADAESKNSADNTITRDRIYGSDRIGTSLKISQNGWKDGSSTVVIAQGYGYADALCAAPLAKKFNAPIILSRQGALNDNTISEIKRLKASKVFLIGGTASLSDNIVTQLKGLGISDIQRLGGTNRYETSVKVAQNIGNADSAVVASGNGYADSLSIAPIAASKGMPILLSGSGNLPDVVSNYIKGSNVKKTYVVGGTASIGDNVKNVLPNAERLGGSTRFETNLSILQNFKSDLKFDNVYIAEGDGPSGNEFADALSGSALAAEKSAPMVLVYKTISTNTSNFIKSNMSDNTVLTALGSNLVVPDSILDEIEGISSGVSSSVDNSLNSAVSKILSNAEKEGIDDWQALAISRYGAAVPASYLSNLQNSINSVNGELTQPTDYERTTLALMAIGQDPTNFQASDKSYNFIEKIYNNKDISEQGINAEVFALIALDSGNFNVPQDSVWTRDKLISEVLKNRTNDKGWDYAGEKADPDMTGMALTALAPYKDKEDVKAAVSTAFDKLSSMQDADGGYSSWGVSNSESISQVIIALCANGIDPTSEAFTKNGKTTIDALLSYEVAGGGFCHVKGTGYNAMATEQATQALEAYKMFKGNAGSGIYKFK</sequence>
<dbReference type="InterPro" id="IPR008930">
    <property type="entry name" value="Terpenoid_cyclase/PrenylTrfase"/>
</dbReference>
<dbReference type="AlphaFoldDB" id="A0A166SEK7"/>
<evidence type="ECO:0000313" key="3">
    <source>
        <dbReference type="Proteomes" id="UP000077407"/>
    </source>
</evidence>
<keyword evidence="1" id="KW-0732">Signal</keyword>
<dbReference type="EMBL" id="LITT01000002">
    <property type="protein sequence ID" value="OAA92081.1"/>
    <property type="molecule type" value="Genomic_DNA"/>
</dbReference>
<accession>A0A166SEK7</accession>
<name>A0A166SEK7_9CLOT</name>
<organism evidence="2 3">
    <name type="scientific">Clostridium ljungdahlii</name>
    <dbReference type="NCBI Taxonomy" id="1538"/>
    <lineage>
        <taxon>Bacteria</taxon>
        <taxon>Bacillati</taxon>
        <taxon>Bacillota</taxon>
        <taxon>Clostridia</taxon>
        <taxon>Eubacteriales</taxon>
        <taxon>Clostridiaceae</taxon>
        <taxon>Clostridium</taxon>
    </lineage>
</organism>
<feature type="chain" id="PRO_5039486570" evidence="1">
    <location>
        <begin position="25"/>
        <end position="629"/>
    </location>
</feature>
<feature type="signal peptide" evidence="1">
    <location>
        <begin position="1"/>
        <end position="24"/>
    </location>
</feature>
<dbReference type="InterPro" id="IPR007253">
    <property type="entry name" value="Cell_wall-bd_2"/>
</dbReference>
<dbReference type="RefSeq" id="WP_063553825.1">
    <property type="nucleotide sequence ID" value="NZ_LITT01000002.1"/>
</dbReference>